<name>A0ABU3W349_9GAMM</name>
<dbReference type="SUPFAM" id="SSF52218">
    <property type="entry name" value="Flavoproteins"/>
    <property type="match status" value="1"/>
</dbReference>
<evidence type="ECO:0000256" key="1">
    <source>
        <dbReference type="ARBA" id="ARBA00022630"/>
    </source>
</evidence>
<gene>
    <name evidence="6" type="primary">azoR</name>
    <name evidence="9" type="ORF">RYS15_19895</name>
</gene>
<accession>A0ABU3W349</accession>
<dbReference type="HAMAP" id="MF_01216">
    <property type="entry name" value="Azoreductase_type1"/>
    <property type="match status" value="1"/>
</dbReference>
<feature type="binding site" evidence="6">
    <location>
        <begin position="23"/>
        <end position="25"/>
    </location>
    <ligand>
        <name>FMN</name>
        <dbReference type="ChEBI" id="CHEBI:58210"/>
    </ligand>
</feature>
<organism evidence="9 10">
    <name type="scientific">Marinobacter xestospongiae</name>
    <dbReference type="NCBI Taxonomy" id="994319"/>
    <lineage>
        <taxon>Bacteria</taxon>
        <taxon>Pseudomonadati</taxon>
        <taxon>Pseudomonadota</taxon>
        <taxon>Gammaproteobacteria</taxon>
        <taxon>Pseudomonadales</taxon>
        <taxon>Marinobacteraceae</taxon>
        <taxon>Marinobacter</taxon>
    </lineage>
</organism>
<keyword evidence="4 6" id="KW-0520">NAD</keyword>
<keyword evidence="10" id="KW-1185">Reference proteome</keyword>
<keyword evidence="2 6" id="KW-0288">FMN</keyword>
<reference evidence="9 10" key="1">
    <citation type="submission" date="2023-10" db="EMBL/GenBank/DDBJ databases">
        <title>Characteristics and mechanism of a salt-tolerant marine origin heterotrophic nitrifying- aerobic denitrifying bacteria Marinobacter xestospongiae HN1.</title>
        <authorList>
            <person name="Qi R."/>
        </authorList>
    </citation>
    <scope>NUCLEOTIDE SEQUENCE [LARGE SCALE GENOMIC DNA]</scope>
    <source>
        <strain evidence="9 10">HN1</strain>
    </source>
</reference>
<dbReference type="Pfam" id="PF02525">
    <property type="entry name" value="Flavodoxin_2"/>
    <property type="match status" value="1"/>
</dbReference>
<dbReference type="InterPro" id="IPR029039">
    <property type="entry name" value="Flavoprotein-like_sf"/>
</dbReference>
<evidence type="ECO:0000259" key="8">
    <source>
        <dbReference type="Pfam" id="PF02525"/>
    </source>
</evidence>
<evidence type="ECO:0000313" key="10">
    <source>
        <dbReference type="Proteomes" id="UP001269819"/>
    </source>
</evidence>
<dbReference type="Proteomes" id="UP001269819">
    <property type="component" value="Unassembled WGS sequence"/>
</dbReference>
<comment type="catalytic activity">
    <reaction evidence="6">
        <text>2 a quinone + NADH + H(+) = 2 a 1,4-benzosemiquinone + NAD(+)</text>
        <dbReference type="Rhea" id="RHEA:65952"/>
        <dbReference type="ChEBI" id="CHEBI:15378"/>
        <dbReference type="ChEBI" id="CHEBI:57540"/>
        <dbReference type="ChEBI" id="CHEBI:57945"/>
        <dbReference type="ChEBI" id="CHEBI:132124"/>
        <dbReference type="ChEBI" id="CHEBI:134225"/>
    </reaction>
</comment>
<sequence length="232" mass="25493">MPRILHIDASARPGLAGRDEHGSHSRNLSHRFIHRWREERPNDPVTHREVGLSPPAFIDQRWIEAAFAPQARRQPWMADVLAESDRLVDELVAADVLVIGSPLYNFGMPAALKAWVDQIVRVGRTVDFDPSQPEDPFTPLLADRPRQAIILSARGGEGFEPGGPLAHMNHLEPALITVLEFIGINRIHRVAIEYQEAGGDLLAASVANANKKVDALADQLLSELADTTAVPA</sequence>
<keyword evidence="1 6" id="KW-0285">Flavoprotein</keyword>
<dbReference type="InterPro" id="IPR023048">
    <property type="entry name" value="NADH:quinone_OxRdtase_FMN_depd"/>
</dbReference>
<dbReference type="InterPro" id="IPR003680">
    <property type="entry name" value="Flavodoxin_fold"/>
</dbReference>
<evidence type="ECO:0000313" key="9">
    <source>
        <dbReference type="EMBL" id="MDV2080958.1"/>
    </source>
</evidence>
<dbReference type="PANTHER" id="PTHR43741:SF2">
    <property type="entry name" value="FMN-DEPENDENT NADH:QUINONE OXIDOREDUCTASE"/>
    <property type="match status" value="1"/>
</dbReference>
<protein>
    <recommendedName>
        <fullName evidence="6">FMN dependent NADH:quinone oxidoreductase</fullName>
        <ecNumber evidence="6">1.6.5.-</ecNumber>
    </recommendedName>
    <alternativeName>
        <fullName evidence="6">Azo-dye reductase</fullName>
    </alternativeName>
    <alternativeName>
        <fullName evidence="6">FMN-dependent NADH-azo compound oxidoreductase</fullName>
    </alternativeName>
    <alternativeName>
        <fullName evidence="6">FMN-dependent NADH-azoreductase</fullName>
        <ecNumber evidence="6">1.7.1.17</ecNumber>
    </alternativeName>
</protein>
<evidence type="ECO:0000256" key="3">
    <source>
        <dbReference type="ARBA" id="ARBA00023002"/>
    </source>
</evidence>
<evidence type="ECO:0000256" key="7">
    <source>
        <dbReference type="SAM" id="MobiDB-lite"/>
    </source>
</evidence>
<dbReference type="EC" id="1.6.5.-" evidence="6"/>
<dbReference type="PANTHER" id="PTHR43741">
    <property type="entry name" value="FMN-DEPENDENT NADH-AZOREDUCTASE 1"/>
    <property type="match status" value="1"/>
</dbReference>
<comment type="subunit">
    <text evidence="6">Homodimer.</text>
</comment>
<feature type="domain" description="Flavodoxin-like fold" evidence="8">
    <location>
        <begin position="3"/>
        <end position="214"/>
    </location>
</feature>
<dbReference type="EMBL" id="JAWIIJ010000023">
    <property type="protein sequence ID" value="MDV2080958.1"/>
    <property type="molecule type" value="Genomic_DNA"/>
</dbReference>
<evidence type="ECO:0000256" key="6">
    <source>
        <dbReference type="HAMAP-Rule" id="MF_01216"/>
    </source>
</evidence>
<comment type="caution">
    <text evidence="6">Lacks conserved residue(s) required for the propagation of feature annotation.</text>
</comment>
<dbReference type="InterPro" id="IPR050104">
    <property type="entry name" value="FMN-dep_NADH:Q_OxRdtase_AzoR1"/>
</dbReference>
<comment type="cofactor">
    <cofactor evidence="6">
        <name>FMN</name>
        <dbReference type="ChEBI" id="CHEBI:58210"/>
    </cofactor>
    <text evidence="6">Binds 1 FMN per subunit.</text>
</comment>
<dbReference type="Gene3D" id="3.40.50.360">
    <property type="match status" value="1"/>
</dbReference>
<evidence type="ECO:0000256" key="5">
    <source>
        <dbReference type="ARBA" id="ARBA00048542"/>
    </source>
</evidence>
<keyword evidence="3 6" id="KW-0560">Oxidoreductase</keyword>
<comment type="function">
    <text evidence="6">Also exhibits azoreductase activity. Catalyzes the reductive cleavage of the azo bond in aromatic azo compounds to the corresponding amines.</text>
</comment>
<feature type="region of interest" description="Disordered" evidence="7">
    <location>
        <begin position="1"/>
        <end position="26"/>
    </location>
</feature>
<comment type="caution">
    <text evidence="9">The sequence shown here is derived from an EMBL/GenBank/DDBJ whole genome shotgun (WGS) entry which is preliminary data.</text>
</comment>
<comment type="function">
    <text evidence="6">Quinone reductase that provides resistance to thiol-specific stress caused by electrophilic quinones.</text>
</comment>
<evidence type="ECO:0000256" key="4">
    <source>
        <dbReference type="ARBA" id="ARBA00023027"/>
    </source>
</evidence>
<feature type="binding site" evidence="6">
    <location>
        <position position="10"/>
    </location>
    <ligand>
        <name>FMN</name>
        <dbReference type="ChEBI" id="CHEBI:58210"/>
    </ligand>
</feature>
<dbReference type="EC" id="1.7.1.17" evidence="6"/>
<dbReference type="RefSeq" id="WP_316975287.1">
    <property type="nucleotide sequence ID" value="NZ_JAWIIJ010000023.1"/>
</dbReference>
<comment type="catalytic activity">
    <reaction evidence="5">
        <text>N,N-dimethyl-1,4-phenylenediamine + anthranilate + 2 NAD(+) = 2-(4-dimethylaminophenyl)diazenylbenzoate + 2 NADH + 2 H(+)</text>
        <dbReference type="Rhea" id="RHEA:55872"/>
        <dbReference type="ChEBI" id="CHEBI:15378"/>
        <dbReference type="ChEBI" id="CHEBI:15783"/>
        <dbReference type="ChEBI" id="CHEBI:16567"/>
        <dbReference type="ChEBI" id="CHEBI:57540"/>
        <dbReference type="ChEBI" id="CHEBI:57945"/>
        <dbReference type="ChEBI" id="CHEBI:71579"/>
        <dbReference type="EC" id="1.7.1.17"/>
    </reaction>
    <physiologicalReaction direction="right-to-left" evidence="5">
        <dbReference type="Rhea" id="RHEA:55874"/>
    </physiologicalReaction>
</comment>
<proteinExistence type="inferred from homology"/>
<evidence type="ECO:0000256" key="2">
    <source>
        <dbReference type="ARBA" id="ARBA00022643"/>
    </source>
</evidence>
<comment type="similarity">
    <text evidence="6">Belongs to the azoreductase type 1 family.</text>
</comment>